<dbReference type="PANTHER" id="PTHR30134:SF2">
    <property type="entry name" value="HYDROGENASE MATURATION FACTOR HYPB"/>
    <property type="match status" value="1"/>
</dbReference>
<dbReference type="EMBL" id="JYNX01000026">
    <property type="protein sequence ID" value="KMO82980.1"/>
    <property type="molecule type" value="Genomic_DNA"/>
</dbReference>
<dbReference type="PIRSF" id="PIRSF005624">
    <property type="entry name" value="Ni-bind_GTPase"/>
    <property type="match status" value="1"/>
</dbReference>
<keyword evidence="2" id="KW-0533">Nickel</keyword>
<feature type="region of interest" description="Disordered" evidence="8">
    <location>
        <begin position="16"/>
        <end position="35"/>
    </location>
</feature>
<keyword evidence="6" id="KW-0862">Zinc</keyword>
<evidence type="ECO:0000256" key="4">
    <source>
        <dbReference type="ARBA" id="ARBA00022741"/>
    </source>
</evidence>
<dbReference type="GO" id="GO:0005525">
    <property type="term" value="F:GTP binding"/>
    <property type="evidence" value="ECO:0007669"/>
    <property type="project" value="UniProtKB-KW"/>
</dbReference>
<reference evidence="10 11" key="1">
    <citation type="journal article" date="2015" name="Genome Biol. Evol.">
        <title>Characterization of Three Mycobacterium spp. with Potential Use in Bioremediation by Genome Sequencing and Comparative Genomics.</title>
        <authorList>
            <person name="Das S."/>
            <person name="Pettersson B.M."/>
            <person name="Behra P.R."/>
            <person name="Ramesh M."/>
            <person name="Dasgupta S."/>
            <person name="Bhattacharya A."/>
            <person name="Kirsebom L.A."/>
        </authorList>
    </citation>
    <scope>NUCLEOTIDE SEQUENCE [LARGE SCALE GENOMIC DNA]</scope>
    <source>
        <strain evidence="10 11">DSM 44219</strain>
    </source>
</reference>
<proteinExistence type="inferred from homology"/>
<feature type="compositionally biased region" description="Basic and acidic residues" evidence="8">
    <location>
        <begin position="22"/>
        <end position="35"/>
    </location>
</feature>
<feature type="domain" description="CobW/HypB/UreG nucleotide-binding" evidence="9">
    <location>
        <begin position="69"/>
        <end position="228"/>
    </location>
</feature>
<dbReference type="NCBIfam" id="TIGR00073">
    <property type="entry name" value="hypB"/>
    <property type="match status" value="1"/>
</dbReference>
<dbReference type="SUPFAM" id="SSF52540">
    <property type="entry name" value="P-loop containing nucleoside triphosphate hydrolases"/>
    <property type="match status" value="1"/>
</dbReference>
<evidence type="ECO:0000256" key="3">
    <source>
        <dbReference type="ARBA" id="ARBA00022723"/>
    </source>
</evidence>
<evidence type="ECO:0000256" key="8">
    <source>
        <dbReference type="SAM" id="MobiDB-lite"/>
    </source>
</evidence>
<evidence type="ECO:0000313" key="10">
    <source>
        <dbReference type="EMBL" id="KMO82980.1"/>
    </source>
</evidence>
<dbReference type="InterPro" id="IPR027417">
    <property type="entry name" value="P-loop_NTPase"/>
</dbReference>
<evidence type="ECO:0000256" key="6">
    <source>
        <dbReference type="ARBA" id="ARBA00022833"/>
    </source>
</evidence>
<dbReference type="RefSeq" id="WP_048417572.1">
    <property type="nucleotide sequence ID" value="NZ_JYNX01000026.1"/>
</dbReference>
<comment type="caution">
    <text evidence="10">The sequence shown here is derived from an EMBL/GenBank/DDBJ whole genome shotgun (WGS) entry which is preliminary data.</text>
</comment>
<evidence type="ECO:0000256" key="7">
    <source>
        <dbReference type="ARBA" id="ARBA00023134"/>
    </source>
</evidence>
<keyword evidence="7" id="KW-0342">GTP-binding</keyword>
<evidence type="ECO:0000313" key="11">
    <source>
        <dbReference type="Proteomes" id="UP000036176"/>
    </source>
</evidence>
<sequence length="260" mass="28135">MCATCGCGADGPTITVPGAAPPHHDHDHDQTHDHAHAHTVELEHRVLAKNDALAEQNRRWLAQRRIVALNLTSSPGAGKTTLLERTVRELRTSPVTVIEGDQETLLDAERIRATGVPAVQINTGAGCHLDAQMVGEAIKALNPPENSLLFIENVGNLVCPAMFDLGELTKVVIISVTEGADKPLKYPHMFAAAGLVVINKSDLLPYVDFDVDRCAGYARSVNPGVTIVTVSATTGQGVAEWYRWIEIQQRLSVDNGYPRE</sequence>
<evidence type="ECO:0000259" key="9">
    <source>
        <dbReference type="Pfam" id="PF02492"/>
    </source>
</evidence>
<dbReference type="PANTHER" id="PTHR30134">
    <property type="entry name" value="HYDROGENASE PROTEIN ASSEMBLY PROTEIN, NICKEL CHAPERONE"/>
    <property type="match status" value="1"/>
</dbReference>
<dbReference type="OrthoDB" id="9802035at2"/>
<dbReference type="GO" id="GO:0016151">
    <property type="term" value="F:nickel cation binding"/>
    <property type="evidence" value="ECO:0007669"/>
    <property type="project" value="InterPro"/>
</dbReference>
<comment type="similarity">
    <text evidence="1">Belongs to the SIMIBI class G3E GTPase family. HypB/HupM subfamily.</text>
</comment>
<protein>
    <submittedName>
        <fullName evidence="10">Hydrogenase isoenzymes nickel incorporation protein HypB</fullName>
    </submittedName>
</protein>
<dbReference type="CDD" id="cd05390">
    <property type="entry name" value="HypB"/>
    <property type="match status" value="1"/>
</dbReference>
<dbReference type="GO" id="GO:0003924">
    <property type="term" value="F:GTPase activity"/>
    <property type="evidence" value="ECO:0007669"/>
    <property type="project" value="InterPro"/>
</dbReference>
<gene>
    <name evidence="10" type="primary">hypB_2</name>
    <name evidence="10" type="ORF">MCHUDSM44219_01505</name>
</gene>
<dbReference type="Pfam" id="PF02492">
    <property type="entry name" value="cobW"/>
    <property type="match status" value="1"/>
</dbReference>
<evidence type="ECO:0000256" key="2">
    <source>
        <dbReference type="ARBA" id="ARBA00022596"/>
    </source>
</evidence>
<keyword evidence="4" id="KW-0547">Nucleotide-binding</keyword>
<dbReference type="AlphaFoldDB" id="A0A0J6WI85"/>
<evidence type="ECO:0000256" key="1">
    <source>
        <dbReference type="ARBA" id="ARBA00006211"/>
    </source>
</evidence>
<keyword evidence="5" id="KW-0378">Hydrolase</keyword>
<keyword evidence="3" id="KW-0479">Metal-binding</keyword>
<dbReference type="PATRIC" id="fig|1800.3.peg.1514"/>
<dbReference type="Gene3D" id="3.40.50.300">
    <property type="entry name" value="P-loop containing nucleotide triphosphate hydrolases"/>
    <property type="match status" value="1"/>
</dbReference>
<name>A0A0J6WI85_MYCCU</name>
<dbReference type="InterPro" id="IPR003495">
    <property type="entry name" value="CobW/HypB/UreG_nucleotide-bd"/>
</dbReference>
<evidence type="ECO:0000256" key="5">
    <source>
        <dbReference type="ARBA" id="ARBA00022801"/>
    </source>
</evidence>
<dbReference type="InterPro" id="IPR004392">
    <property type="entry name" value="Hyd_mat_HypB"/>
</dbReference>
<accession>A0A0J6WI85</accession>
<dbReference type="GO" id="GO:0051604">
    <property type="term" value="P:protein maturation"/>
    <property type="evidence" value="ECO:0007669"/>
    <property type="project" value="InterPro"/>
</dbReference>
<dbReference type="GO" id="GO:0008270">
    <property type="term" value="F:zinc ion binding"/>
    <property type="evidence" value="ECO:0007669"/>
    <property type="project" value="TreeGrafter"/>
</dbReference>
<keyword evidence="11" id="KW-1185">Reference proteome</keyword>
<dbReference type="Proteomes" id="UP000036176">
    <property type="component" value="Unassembled WGS sequence"/>
</dbReference>
<organism evidence="10 11">
    <name type="scientific">Mycolicibacterium chubuense</name>
    <name type="common">Mycobacterium chubuense</name>
    <dbReference type="NCBI Taxonomy" id="1800"/>
    <lineage>
        <taxon>Bacteria</taxon>
        <taxon>Bacillati</taxon>
        <taxon>Actinomycetota</taxon>
        <taxon>Actinomycetes</taxon>
        <taxon>Mycobacteriales</taxon>
        <taxon>Mycobacteriaceae</taxon>
        <taxon>Mycolicibacterium</taxon>
    </lineage>
</organism>